<accession>A0A9D2D430</accession>
<feature type="domain" description="Uroporphyrinogen decarboxylase (URO-D)" evidence="1">
    <location>
        <begin position="55"/>
        <end position="229"/>
    </location>
</feature>
<evidence type="ECO:0000313" key="3">
    <source>
        <dbReference type="Proteomes" id="UP000824024"/>
    </source>
</evidence>
<organism evidence="2 3">
    <name type="scientific">Candidatus Eubacterium avistercoris</name>
    <dbReference type="NCBI Taxonomy" id="2838567"/>
    <lineage>
        <taxon>Bacteria</taxon>
        <taxon>Bacillati</taxon>
        <taxon>Bacillota</taxon>
        <taxon>Clostridia</taxon>
        <taxon>Eubacteriales</taxon>
        <taxon>Eubacteriaceae</taxon>
        <taxon>Eubacterium</taxon>
    </lineage>
</organism>
<dbReference type="AlphaFoldDB" id="A0A9D2D430"/>
<dbReference type="PANTHER" id="PTHR47099:SF1">
    <property type="entry name" value="METHYLCOBAMIDE:COM METHYLTRANSFERASE MTBA"/>
    <property type="match status" value="1"/>
</dbReference>
<dbReference type="GO" id="GO:0006779">
    <property type="term" value="P:porphyrin-containing compound biosynthetic process"/>
    <property type="evidence" value="ECO:0007669"/>
    <property type="project" value="InterPro"/>
</dbReference>
<reference evidence="2" key="2">
    <citation type="submission" date="2021-04" db="EMBL/GenBank/DDBJ databases">
        <authorList>
            <person name="Gilroy R."/>
        </authorList>
    </citation>
    <scope>NUCLEOTIDE SEQUENCE</scope>
    <source>
        <strain evidence="2">CHK192-9172</strain>
    </source>
</reference>
<protein>
    <recommendedName>
        <fullName evidence="1">Uroporphyrinogen decarboxylase (URO-D) domain-containing protein</fullName>
    </recommendedName>
</protein>
<dbReference type="InterPro" id="IPR038071">
    <property type="entry name" value="UROD/MetE-like_sf"/>
</dbReference>
<dbReference type="SUPFAM" id="SSF51726">
    <property type="entry name" value="UROD/MetE-like"/>
    <property type="match status" value="1"/>
</dbReference>
<name>A0A9D2D430_9FIRM</name>
<dbReference type="Pfam" id="PF01208">
    <property type="entry name" value="URO-D"/>
    <property type="match status" value="1"/>
</dbReference>
<evidence type="ECO:0000259" key="1">
    <source>
        <dbReference type="Pfam" id="PF01208"/>
    </source>
</evidence>
<dbReference type="Proteomes" id="UP000824024">
    <property type="component" value="Unassembled WGS sequence"/>
</dbReference>
<sequence>MAPDPLQEPLMEDIGDWRELVKFPNLDTWDWSKVEEADHVSEWDRENKVIDMMIYNGPFERMHTLMGFENALCALLTDPDEVQAYLDAFMEWKCRLLEKIHEYYHPDVIMFHDDYGTQSNMFFSPEIWRNIFKPQLKKAVDKTHELGMIFELHSCGFMEQIVPDFAEIGVDAWQGQEINDVPKLKKLTKGKLAFHTTPKYQDLDAMTITGELTEEMVRERVRESVKKNAAGGNYMPMPLPGKQWWLDIMNDEISKVGKAVYQ</sequence>
<proteinExistence type="predicted"/>
<dbReference type="Gene3D" id="3.20.20.210">
    <property type="match status" value="1"/>
</dbReference>
<dbReference type="GO" id="GO:0004853">
    <property type="term" value="F:uroporphyrinogen decarboxylase activity"/>
    <property type="evidence" value="ECO:0007669"/>
    <property type="project" value="InterPro"/>
</dbReference>
<reference evidence="2" key="1">
    <citation type="journal article" date="2021" name="PeerJ">
        <title>Extensive microbial diversity within the chicken gut microbiome revealed by metagenomics and culture.</title>
        <authorList>
            <person name="Gilroy R."/>
            <person name="Ravi A."/>
            <person name="Getino M."/>
            <person name="Pursley I."/>
            <person name="Horton D.L."/>
            <person name="Alikhan N.F."/>
            <person name="Baker D."/>
            <person name="Gharbi K."/>
            <person name="Hall N."/>
            <person name="Watson M."/>
            <person name="Adriaenssens E.M."/>
            <person name="Foster-Nyarko E."/>
            <person name="Jarju S."/>
            <person name="Secka A."/>
            <person name="Antonio M."/>
            <person name="Oren A."/>
            <person name="Chaudhuri R.R."/>
            <person name="La Ragione R."/>
            <person name="Hildebrand F."/>
            <person name="Pallen M.J."/>
        </authorList>
    </citation>
    <scope>NUCLEOTIDE SEQUENCE</scope>
    <source>
        <strain evidence="2">CHK192-9172</strain>
    </source>
</reference>
<comment type="caution">
    <text evidence="2">The sequence shown here is derived from an EMBL/GenBank/DDBJ whole genome shotgun (WGS) entry which is preliminary data.</text>
</comment>
<gene>
    <name evidence="2" type="ORF">IAA08_10015</name>
</gene>
<dbReference type="InterPro" id="IPR052024">
    <property type="entry name" value="Methanogen_methyltrans"/>
</dbReference>
<dbReference type="EMBL" id="DXCH01000269">
    <property type="protein sequence ID" value="HIZ08257.1"/>
    <property type="molecule type" value="Genomic_DNA"/>
</dbReference>
<dbReference type="PANTHER" id="PTHR47099">
    <property type="entry name" value="METHYLCOBAMIDE:COM METHYLTRANSFERASE MTBA"/>
    <property type="match status" value="1"/>
</dbReference>
<evidence type="ECO:0000313" key="2">
    <source>
        <dbReference type="EMBL" id="HIZ08257.1"/>
    </source>
</evidence>
<dbReference type="InterPro" id="IPR000257">
    <property type="entry name" value="Uroporphyrinogen_deCOase"/>
</dbReference>